<feature type="transmembrane region" description="Helical" evidence="1">
    <location>
        <begin position="133"/>
        <end position="157"/>
    </location>
</feature>
<dbReference type="AlphaFoldDB" id="A0AAD3S355"/>
<keyword evidence="1" id="KW-0472">Membrane</keyword>
<protein>
    <submittedName>
        <fullName evidence="2">Uncharacterized protein</fullName>
    </submittedName>
</protein>
<reference evidence="2" key="1">
    <citation type="submission" date="2023-05" db="EMBL/GenBank/DDBJ databases">
        <title>Nepenthes gracilis genome sequencing.</title>
        <authorList>
            <person name="Fukushima K."/>
        </authorList>
    </citation>
    <scope>NUCLEOTIDE SEQUENCE</scope>
    <source>
        <strain evidence="2">SING2019-196</strain>
    </source>
</reference>
<dbReference type="Proteomes" id="UP001279734">
    <property type="component" value="Unassembled WGS sequence"/>
</dbReference>
<evidence type="ECO:0000256" key="1">
    <source>
        <dbReference type="SAM" id="Phobius"/>
    </source>
</evidence>
<keyword evidence="1" id="KW-0812">Transmembrane</keyword>
<proteinExistence type="predicted"/>
<organism evidence="2 3">
    <name type="scientific">Nepenthes gracilis</name>
    <name type="common">Slender pitcher plant</name>
    <dbReference type="NCBI Taxonomy" id="150966"/>
    <lineage>
        <taxon>Eukaryota</taxon>
        <taxon>Viridiplantae</taxon>
        <taxon>Streptophyta</taxon>
        <taxon>Embryophyta</taxon>
        <taxon>Tracheophyta</taxon>
        <taxon>Spermatophyta</taxon>
        <taxon>Magnoliopsida</taxon>
        <taxon>eudicotyledons</taxon>
        <taxon>Gunneridae</taxon>
        <taxon>Pentapetalae</taxon>
        <taxon>Caryophyllales</taxon>
        <taxon>Nepenthaceae</taxon>
        <taxon>Nepenthes</taxon>
    </lineage>
</organism>
<comment type="caution">
    <text evidence="2">The sequence shown here is derived from an EMBL/GenBank/DDBJ whole genome shotgun (WGS) entry which is preliminary data.</text>
</comment>
<gene>
    <name evidence="2" type="ORF">Nepgr_005372</name>
</gene>
<keyword evidence="1" id="KW-1133">Transmembrane helix</keyword>
<name>A0AAD3S355_NEPGR</name>
<accession>A0AAD3S355</accession>
<sequence>MPEASNAHQARVGFPVGPNSTTYPSAAEISGPGLDPDQPVDVLGSRKLEVQNGSTCAQRLFWVLLLNDLLGVCTAASGCFEEMSAADGGIDLMPIRSILPWLSERIAGPVLMNGVMLLMHGCCWVMELGWIPLLGLAAIVCSWCWFMIMITDVGLWISPRIRFDDRDAWMPVVLGCCSIAN</sequence>
<evidence type="ECO:0000313" key="3">
    <source>
        <dbReference type="Proteomes" id="UP001279734"/>
    </source>
</evidence>
<keyword evidence="3" id="KW-1185">Reference proteome</keyword>
<evidence type="ECO:0000313" key="2">
    <source>
        <dbReference type="EMBL" id="GMH03533.1"/>
    </source>
</evidence>
<dbReference type="EMBL" id="BSYO01000004">
    <property type="protein sequence ID" value="GMH03533.1"/>
    <property type="molecule type" value="Genomic_DNA"/>
</dbReference>